<evidence type="ECO:0000256" key="1">
    <source>
        <dbReference type="ARBA" id="ARBA00012513"/>
    </source>
</evidence>
<dbReference type="InterPro" id="IPR008271">
    <property type="entry name" value="Ser/Thr_kinase_AS"/>
</dbReference>
<dbReference type="Gene3D" id="1.10.510.10">
    <property type="entry name" value="Transferase(Phosphotransferase) domain 1"/>
    <property type="match status" value="1"/>
</dbReference>
<dbReference type="OMA" id="NIMIGKQ"/>
<dbReference type="RefSeq" id="XP_004035173.1">
    <property type="nucleotide sequence ID" value="XM_004035125.1"/>
</dbReference>
<evidence type="ECO:0000313" key="4">
    <source>
        <dbReference type="EMBL" id="EGR31687.1"/>
    </source>
</evidence>
<evidence type="ECO:0000259" key="3">
    <source>
        <dbReference type="PROSITE" id="PS50011"/>
    </source>
</evidence>
<evidence type="ECO:0000256" key="2">
    <source>
        <dbReference type="ARBA" id="ARBA00023860"/>
    </source>
</evidence>
<dbReference type="SUPFAM" id="SSF56112">
    <property type="entry name" value="Protein kinase-like (PK-like)"/>
    <property type="match status" value="1"/>
</dbReference>
<dbReference type="Proteomes" id="UP000008983">
    <property type="component" value="Unassembled WGS sequence"/>
</dbReference>
<keyword evidence="4" id="KW-0808">Transferase</keyword>
<dbReference type="InterPro" id="IPR011009">
    <property type="entry name" value="Kinase-like_dom_sf"/>
</dbReference>
<dbReference type="eggNOG" id="KOG1164">
    <property type="taxonomic scope" value="Eukaryota"/>
</dbReference>
<dbReference type="InterPro" id="IPR000719">
    <property type="entry name" value="Prot_kinase_dom"/>
</dbReference>
<organism evidence="4 5">
    <name type="scientific">Ichthyophthirius multifiliis</name>
    <name type="common">White spot disease agent</name>
    <name type="synonym">Ich</name>
    <dbReference type="NCBI Taxonomy" id="5932"/>
    <lineage>
        <taxon>Eukaryota</taxon>
        <taxon>Sar</taxon>
        <taxon>Alveolata</taxon>
        <taxon>Ciliophora</taxon>
        <taxon>Intramacronucleata</taxon>
        <taxon>Oligohymenophorea</taxon>
        <taxon>Hymenostomatida</taxon>
        <taxon>Ophryoglenina</taxon>
        <taxon>Ichthyophthirius</taxon>
    </lineage>
</organism>
<dbReference type="EC" id="2.7.11.1" evidence="1"/>
<gene>
    <name evidence="4" type="ORF">IMG5_104270</name>
</gene>
<dbReference type="GeneID" id="14907830"/>
<keyword evidence="4" id="KW-0418">Kinase</keyword>
<dbReference type="PANTHER" id="PTHR11909">
    <property type="entry name" value="CASEIN KINASE-RELATED"/>
    <property type="match status" value="1"/>
</dbReference>
<accession>G0QSX1</accession>
<dbReference type="InParanoid" id="G0QSX1"/>
<dbReference type="OrthoDB" id="312082at2759"/>
<proteinExistence type="predicted"/>
<keyword evidence="5" id="KW-1185">Reference proteome</keyword>
<dbReference type="EMBL" id="GL983830">
    <property type="protein sequence ID" value="EGR31687.1"/>
    <property type="molecule type" value="Genomic_DNA"/>
</dbReference>
<dbReference type="STRING" id="857967.G0QSX1"/>
<dbReference type="GO" id="GO:0005524">
    <property type="term" value="F:ATP binding"/>
    <property type="evidence" value="ECO:0007669"/>
    <property type="project" value="InterPro"/>
</dbReference>
<sequence>MKENYLFNNQWLVKKKVSQGSFGIVYIGMDKNTKEFVAIKLEKEYNQEVRSLEREVLILQQLEGVPNVPRLYWSGQENNYNIMVLNLLGQNIHNRFIIHRDLKPENILMGRDKETHMVYLIDYGISKIYRDESGRHISFKEGKPFVGTTRYASIAAHLGHELGRKDDLESMAYVMIFLLKGNLPWQNLQNVNDKDKTQQFKKKYY</sequence>
<dbReference type="PROSITE" id="PS00108">
    <property type="entry name" value="PROTEIN_KINASE_ST"/>
    <property type="match status" value="1"/>
</dbReference>
<dbReference type="Gene3D" id="3.30.200.20">
    <property type="entry name" value="Phosphorylase Kinase, domain 1"/>
    <property type="match status" value="1"/>
</dbReference>
<reference evidence="4 5" key="1">
    <citation type="submission" date="2011-07" db="EMBL/GenBank/DDBJ databases">
        <authorList>
            <person name="Coyne R."/>
            <person name="Brami D."/>
            <person name="Johnson J."/>
            <person name="Hostetler J."/>
            <person name="Hannick L."/>
            <person name="Clark T."/>
            <person name="Cassidy-Hanley D."/>
            <person name="Inman J."/>
        </authorList>
    </citation>
    <scope>NUCLEOTIDE SEQUENCE [LARGE SCALE GENOMIC DNA]</scope>
    <source>
        <strain evidence="4 5">G5</strain>
    </source>
</reference>
<evidence type="ECO:0000313" key="5">
    <source>
        <dbReference type="Proteomes" id="UP000008983"/>
    </source>
</evidence>
<dbReference type="Pfam" id="PF00069">
    <property type="entry name" value="Pkinase"/>
    <property type="match status" value="1"/>
</dbReference>
<dbReference type="AlphaFoldDB" id="G0QSX1"/>
<dbReference type="GO" id="GO:0004674">
    <property type="term" value="F:protein serine/threonine kinase activity"/>
    <property type="evidence" value="ECO:0007669"/>
    <property type="project" value="UniProtKB-EC"/>
</dbReference>
<protein>
    <recommendedName>
        <fullName evidence="2">Casein kinase I</fullName>
        <ecNumber evidence="1">2.7.11.1</ecNumber>
    </recommendedName>
</protein>
<dbReference type="PROSITE" id="PS50011">
    <property type="entry name" value="PROTEIN_KINASE_DOM"/>
    <property type="match status" value="1"/>
</dbReference>
<name>G0QSX1_ICHMU</name>
<feature type="domain" description="Protein kinase" evidence="3">
    <location>
        <begin position="11"/>
        <end position="205"/>
    </location>
</feature>
<dbReference type="InterPro" id="IPR050235">
    <property type="entry name" value="CK1_Ser-Thr_kinase"/>
</dbReference>
<dbReference type="SMART" id="SM00220">
    <property type="entry name" value="S_TKc"/>
    <property type="match status" value="1"/>
</dbReference>